<feature type="signal peptide" evidence="2">
    <location>
        <begin position="1"/>
        <end position="26"/>
    </location>
</feature>
<dbReference type="AlphaFoldDB" id="A0A1B4XH28"/>
<reference evidence="4 5" key="1">
    <citation type="submission" date="2015-05" db="EMBL/GenBank/DDBJ databases">
        <title>Complete genome sequence of a sulfur-oxidizing gammaproteobacterium strain HA5.</title>
        <authorList>
            <person name="Miura A."/>
            <person name="Kojima H."/>
            <person name="Fukui M."/>
        </authorList>
    </citation>
    <scope>NUCLEOTIDE SEQUENCE [LARGE SCALE GENOMIC DNA]</scope>
    <source>
        <strain evidence="4 5">HA5</strain>
    </source>
</reference>
<evidence type="ECO:0000259" key="3">
    <source>
        <dbReference type="Pfam" id="PF13505"/>
    </source>
</evidence>
<organism evidence="4 5">
    <name type="scientific">Sulfuricaulis limicola</name>
    <dbReference type="NCBI Taxonomy" id="1620215"/>
    <lineage>
        <taxon>Bacteria</taxon>
        <taxon>Pseudomonadati</taxon>
        <taxon>Pseudomonadota</taxon>
        <taxon>Gammaproteobacteria</taxon>
        <taxon>Acidiferrobacterales</taxon>
        <taxon>Acidiferrobacteraceae</taxon>
        <taxon>Sulfuricaulis</taxon>
    </lineage>
</organism>
<dbReference type="Gene3D" id="2.40.160.20">
    <property type="match status" value="1"/>
</dbReference>
<dbReference type="Pfam" id="PF13505">
    <property type="entry name" value="OMP_b-brl"/>
    <property type="match status" value="1"/>
</dbReference>
<dbReference type="InterPro" id="IPR027385">
    <property type="entry name" value="Beta-barrel_OMP"/>
</dbReference>
<proteinExistence type="predicted"/>
<feature type="chain" id="PRO_5008572549" evidence="2">
    <location>
        <begin position="27"/>
        <end position="174"/>
    </location>
</feature>
<keyword evidence="4" id="KW-0675">Receptor</keyword>
<dbReference type="Proteomes" id="UP000243180">
    <property type="component" value="Chromosome"/>
</dbReference>
<dbReference type="KEGG" id="slim:SCL_1807"/>
<sequence>MRINKLSSLVGLAAALVLGPMAAAQAKGPGIYFGASWGAYSIKQSNLDDNDNVLKAVVGGQFNDWFGVEGSWTDFNRVNNGGDRFESDGKGLAAVFSMPVGTVSSVFAKAGQFWWDSDSSLGGSLGASSGNDPFWGGGFKFGFNDHLALRLDAERYEVADTNLNTFMVGLEFKF</sequence>
<dbReference type="InterPro" id="IPR011250">
    <property type="entry name" value="OMP/PagP_B-barrel"/>
</dbReference>
<feature type="domain" description="Outer membrane protein beta-barrel" evidence="3">
    <location>
        <begin position="11"/>
        <end position="174"/>
    </location>
</feature>
<dbReference type="OrthoDB" id="7620169at2"/>
<keyword evidence="5" id="KW-1185">Reference proteome</keyword>
<evidence type="ECO:0000313" key="5">
    <source>
        <dbReference type="Proteomes" id="UP000243180"/>
    </source>
</evidence>
<evidence type="ECO:0000256" key="1">
    <source>
        <dbReference type="ARBA" id="ARBA00022729"/>
    </source>
</evidence>
<dbReference type="EMBL" id="AP014879">
    <property type="protein sequence ID" value="BAV34105.1"/>
    <property type="molecule type" value="Genomic_DNA"/>
</dbReference>
<name>A0A1B4XH28_9GAMM</name>
<dbReference type="SUPFAM" id="SSF56925">
    <property type="entry name" value="OMPA-like"/>
    <property type="match status" value="1"/>
</dbReference>
<protein>
    <submittedName>
        <fullName evidence="4">TonB-dependent receptor</fullName>
    </submittedName>
</protein>
<dbReference type="InParanoid" id="A0A1B4XH28"/>
<evidence type="ECO:0000256" key="2">
    <source>
        <dbReference type="SAM" id="SignalP"/>
    </source>
</evidence>
<gene>
    <name evidence="4" type="ORF">SCL_1807</name>
</gene>
<keyword evidence="1 2" id="KW-0732">Signal</keyword>
<accession>A0A1B4XH28</accession>
<dbReference type="RefSeq" id="WP_096360891.1">
    <property type="nucleotide sequence ID" value="NZ_AP014879.1"/>
</dbReference>
<evidence type="ECO:0000313" key="4">
    <source>
        <dbReference type="EMBL" id="BAV34105.1"/>
    </source>
</evidence>